<dbReference type="AlphaFoldDB" id="A0A6J6V3N8"/>
<name>A0A6J6V3N8_9ZZZZ</name>
<evidence type="ECO:0000313" key="2">
    <source>
        <dbReference type="EMBL" id="CAB4766266.1"/>
    </source>
</evidence>
<reference evidence="2" key="1">
    <citation type="submission" date="2020-05" db="EMBL/GenBank/DDBJ databases">
        <authorList>
            <person name="Chiriac C."/>
            <person name="Salcher M."/>
            <person name="Ghai R."/>
            <person name="Kavagutti S V."/>
        </authorList>
    </citation>
    <scope>NUCLEOTIDE SEQUENCE</scope>
</reference>
<organism evidence="2">
    <name type="scientific">freshwater metagenome</name>
    <dbReference type="NCBI Taxonomy" id="449393"/>
    <lineage>
        <taxon>unclassified sequences</taxon>
        <taxon>metagenomes</taxon>
        <taxon>ecological metagenomes</taxon>
    </lineage>
</organism>
<accession>A0A6J6V3N8</accession>
<evidence type="ECO:0000256" key="1">
    <source>
        <dbReference type="SAM" id="MobiDB-lite"/>
    </source>
</evidence>
<feature type="region of interest" description="Disordered" evidence="1">
    <location>
        <begin position="83"/>
        <end position="102"/>
    </location>
</feature>
<sequence length="102" mass="11133">MIVGGERSAPLLNSVEVNTGVAVSRRAKRKTHCHPRQIAWLGWPRAPCNVNQHGSCCNVAFRNHFIVEVDAKLKEFAHGLSPANKSLNRCHKPDGGAQANTP</sequence>
<protein>
    <submittedName>
        <fullName evidence="2">Unannotated protein</fullName>
    </submittedName>
</protein>
<proteinExistence type="predicted"/>
<dbReference type="EMBL" id="CAEZZM010000105">
    <property type="protein sequence ID" value="CAB4766266.1"/>
    <property type="molecule type" value="Genomic_DNA"/>
</dbReference>
<gene>
    <name evidence="2" type="ORF">UFOPK2872_00881</name>
</gene>